<accession>B3N574</accession>
<dbReference type="OMA" id="LAYMRWR"/>
<evidence type="ECO:0000313" key="4">
    <source>
        <dbReference type="Proteomes" id="UP000008711"/>
    </source>
</evidence>
<keyword evidence="2" id="KW-0812">Transmembrane</keyword>
<protein>
    <recommendedName>
        <fullName evidence="5">Cytochrome c oxidase assembly factor 1 homolog</fullName>
    </recommendedName>
</protein>
<dbReference type="eggNOG" id="ENOG502S8EH">
    <property type="taxonomic scope" value="Eukaryota"/>
</dbReference>
<feature type="region of interest" description="Disordered" evidence="1">
    <location>
        <begin position="136"/>
        <end position="216"/>
    </location>
</feature>
<keyword evidence="4" id="KW-1185">Reference proteome</keyword>
<evidence type="ECO:0008006" key="5">
    <source>
        <dbReference type="Google" id="ProtNLM"/>
    </source>
</evidence>
<reference evidence="3 4" key="1">
    <citation type="journal article" date="2007" name="Nature">
        <title>Evolution of genes and genomes on the Drosophila phylogeny.</title>
        <authorList>
            <consortium name="Drosophila 12 Genomes Consortium"/>
            <person name="Clark A.G."/>
            <person name="Eisen M.B."/>
            <person name="Smith D.R."/>
            <person name="Bergman C.M."/>
            <person name="Oliver B."/>
            <person name="Markow T.A."/>
            <person name="Kaufman T.C."/>
            <person name="Kellis M."/>
            <person name="Gelbart W."/>
            <person name="Iyer V.N."/>
            <person name="Pollard D.A."/>
            <person name="Sackton T.B."/>
            <person name="Larracuente A.M."/>
            <person name="Singh N.D."/>
            <person name="Abad J.P."/>
            <person name="Abt D.N."/>
            <person name="Adryan B."/>
            <person name="Aguade M."/>
            <person name="Akashi H."/>
            <person name="Anderson W.W."/>
            <person name="Aquadro C.F."/>
            <person name="Ardell D.H."/>
            <person name="Arguello R."/>
            <person name="Artieri C.G."/>
            <person name="Barbash D.A."/>
            <person name="Barker D."/>
            <person name="Barsanti P."/>
            <person name="Batterham P."/>
            <person name="Batzoglou S."/>
            <person name="Begun D."/>
            <person name="Bhutkar A."/>
            <person name="Blanco E."/>
            <person name="Bosak S.A."/>
            <person name="Bradley R.K."/>
            <person name="Brand A.D."/>
            <person name="Brent M.R."/>
            <person name="Brooks A.N."/>
            <person name="Brown R.H."/>
            <person name="Butlin R.K."/>
            <person name="Caggese C."/>
            <person name="Calvi B.R."/>
            <person name="Bernardo de Carvalho A."/>
            <person name="Caspi A."/>
            <person name="Castrezana S."/>
            <person name="Celniker S.E."/>
            <person name="Chang J.L."/>
            <person name="Chapple C."/>
            <person name="Chatterji S."/>
            <person name="Chinwalla A."/>
            <person name="Civetta A."/>
            <person name="Clifton S.W."/>
            <person name="Comeron J.M."/>
            <person name="Costello J.C."/>
            <person name="Coyne J.A."/>
            <person name="Daub J."/>
            <person name="David R.G."/>
            <person name="Delcher A.L."/>
            <person name="Delehaunty K."/>
            <person name="Do C.B."/>
            <person name="Ebling H."/>
            <person name="Edwards K."/>
            <person name="Eickbush T."/>
            <person name="Evans J.D."/>
            <person name="Filipski A."/>
            <person name="Findeiss S."/>
            <person name="Freyhult E."/>
            <person name="Fulton L."/>
            <person name="Fulton R."/>
            <person name="Garcia A.C."/>
            <person name="Gardiner A."/>
            <person name="Garfield D.A."/>
            <person name="Garvin B.E."/>
            <person name="Gibson G."/>
            <person name="Gilbert D."/>
            <person name="Gnerre S."/>
            <person name="Godfrey J."/>
            <person name="Good R."/>
            <person name="Gotea V."/>
            <person name="Gravely B."/>
            <person name="Greenberg A.J."/>
            <person name="Griffiths-Jones S."/>
            <person name="Gross S."/>
            <person name="Guigo R."/>
            <person name="Gustafson E.A."/>
            <person name="Haerty W."/>
            <person name="Hahn M.W."/>
            <person name="Halligan D.L."/>
            <person name="Halpern A.L."/>
            <person name="Halter G.M."/>
            <person name="Han M.V."/>
            <person name="Heger A."/>
            <person name="Hillier L."/>
            <person name="Hinrichs A.S."/>
            <person name="Holmes I."/>
            <person name="Hoskins R.A."/>
            <person name="Hubisz M.J."/>
            <person name="Hultmark D."/>
            <person name="Huntley M.A."/>
            <person name="Jaffe D.B."/>
            <person name="Jagadeeshan S."/>
            <person name="Jeck W.R."/>
            <person name="Johnson J."/>
            <person name="Jones C.D."/>
            <person name="Jordan W.C."/>
            <person name="Karpen G.H."/>
            <person name="Kataoka E."/>
            <person name="Keightley P.D."/>
            <person name="Kheradpour P."/>
            <person name="Kirkness E.F."/>
            <person name="Koerich L.B."/>
            <person name="Kristiansen K."/>
            <person name="Kudrna D."/>
            <person name="Kulathinal R.J."/>
            <person name="Kumar S."/>
            <person name="Kwok R."/>
            <person name="Lander E."/>
            <person name="Langley C.H."/>
            <person name="Lapoint R."/>
            <person name="Lazzaro B.P."/>
            <person name="Lee S.J."/>
            <person name="Levesque L."/>
            <person name="Li R."/>
            <person name="Lin C.F."/>
            <person name="Lin M.F."/>
            <person name="Lindblad-Toh K."/>
            <person name="Llopart A."/>
            <person name="Long M."/>
            <person name="Low L."/>
            <person name="Lozovsky E."/>
            <person name="Lu J."/>
            <person name="Luo M."/>
            <person name="Machado C.A."/>
            <person name="Makalowski W."/>
            <person name="Marzo M."/>
            <person name="Matsuda M."/>
            <person name="Matzkin L."/>
            <person name="McAllister B."/>
            <person name="McBride C.S."/>
            <person name="McKernan B."/>
            <person name="McKernan K."/>
            <person name="Mendez-Lago M."/>
            <person name="Minx P."/>
            <person name="Mollenhauer M.U."/>
            <person name="Montooth K."/>
            <person name="Mount S.M."/>
            <person name="Mu X."/>
            <person name="Myers E."/>
            <person name="Negre B."/>
            <person name="Newfeld S."/>
            <person name="Nielsen R."/>
            <person name="Noor M.A."/>
            <person name="O'Grady P."/>
            <person name="Pachter L."/>
            <person name="Papaceit M."/>
            <person name="Parisi M.J."/>
            <person name="Parisi M."/>
            <person name="Parts L."/>
            <person name="Pedersen J.S."/>
            <person name="Pesole G."/>
            <person name="Phillippy A.M."/>
            <person name="Ponting C.P."/>
            <person name="Pop M."/>
            <person name="Porcelli D."/>
            <person name="Powell J.R."/>
            <person name="Prohaska S."/>
            <person name="Pruitt K."/>
            <person name="Puig M."/>
            <person name="Quesneville H."/>
            <person name="Ram K.R."/>
            <person name="Rand D."/>
            <person name="Rasmussen M.D."/>
            <person name="Reed L.K."/>
            <person name="Reenan R."/>
            <person name="Reily A."/>
            <person name="Remington K.A."/>
            <person name="Rieger T.T."/>
            <person name="Ritchie M.G."/>
            <person name="Robin C."/>
            <person name="Rogers Y.H."/>
            <person name="Rohde C."/>
            <person name="Rozas J."/>
            <person name="Rubenfield M.J."/>
            <person name="Ruiz A."/>
            <person name="Russo S."/>
            <person name="Salzberg S.L."/>
            <person name="Sanchez-Gracia A."/>
            <person name="Saranga D.J."/>
            <person name="Sato H."/>
            <person name="Schaeffer S.W."/>
            <person name="Schatz M.C."/>
            <person name="Schlenke T."/>
            <person name="Schwartz R."/>
            <person name="Segarra C."/>
            <person name="Singh R.S."/>
            <person name="Sirot L."/>
            <person name="Sirota M."/>
            <person name="Sisneros N.B."/>
            <person name="Smith C.D."/>
            <person name="Smith T.F."/>
            <person name="Spieth J."/>
            <person name="Stage D.E."/>
            <person name="Stark A."/>
            <person name="Stephan W."/>
            <person name="Strausberg R.L."/>
            <person name="Strempel S."/>
            <person name="Sturgill D."/>
            <person name="Sutton G."/>
            <person name="Sutton G.G."/>
            <person name="Tao W."/>
            <person name="Teichmann S."/>
            <person name="Tobari Y.N."/>
            <person name="Tomimura Y."/>
            <person name="Tsolas J.M."/>
            <person name="Valente V.L."/>
            <person name="Venter E."/>
            <person name="Venter J.C."/>
            <person name="Vicario S."/>
            <person name="Vieira F.G."/>
            <person name="Vilella A.J."/>
            <person name="Villasante A."/>
            <person name="Walenz B."/>
            <person name="Wang J."/>
            <person name="Wasserman M."/>
            <person name="Watts T."/>
            <person name="Wilson D."/>
            <person name="Wilson R.K."/>
            <person name="Wing R.A."/>
            <person name="Wolfner M.F."/>
            <person name="Wong A."/>
            <person name="Wong G.K."/>
            <person name="Wu C.I."/>
            <person name="Wu G."/>
            <person name="Yamamoto D."/>
            <person name="Yang H.P."/>
            <person name="Yang S.P."/>
            <person name="Yorke J.A."/>
            <person name="Yoshida K."/>
            <person name="Zdobnov E."/>
            <person name="Zhang P."/>
            <person name="Zhang Y."/>
            <person name="Zimin A.V."/>
            <person name="Baldwin J."/>
            <person name="Abdouelleil A."/>
            <person name="Abdulkadir J."/>
            <person name="Abebe A."/>
            <person name="Abera B."/>
            <person name="Abreu J."/>
            <person name="Acer S.C."/>
            <person name="Aftuck L."/>
            <person name="Alexander A."/>
            <person name="An P."/>
            <person name="Anderson E."/>
            <person name="Anderson S."/>
            <person name="Arachi H."/>
            <person name="Azer M."/>
            <person name="Bachantsang P."/>
            <person name="Barry A."/>
            <person name="Bayul T."/>
            <person name="Berlin A."/>
            <person name="Bessette D."/>
            <person name="Bloom T."/>
            <person name="Blye J."/>
            <person name="Boguslavskiy L."/>
            <person name="Bonnet C."/>
            <person name="Boukhgalter B."/>
            <person name="Bourzgui I."/>
            <person name="Brown A."/>
            <person name="Cahill P."/>
            <person name="Channer S."/>
            <person name="Cheshatsang Y."/>
            <person name="Chuda L."/>
            <person name="Citroen M."/>
            <person name="Collymore A."/>
            <person name="Cooke P."/>
            <person name="Costello M."/>
            <person name="D'Aco K."/>
            <person name="Daza R."/>
            <person name="De Haan G."/>
            <person name="DeGray S."/>
            <person name="DeMaso C."/>
            <person name="Dhargay N."/>
            <person name="Dooley K."/>
            <person name="Dooley E."/>
            <person name="Doricent M."/>
            <person name="Dorje P."/>
            <person name="Dorjee K."/>
            <person name="Dupes A."/>
            <person name="Elong R."/>
            <person name="Falk J."/>
            <person name="Farina A."/>
            <person name="Faro S."/>
            <person name="Ferguson D."/>
            <person name="Fisher S."/>
            <person name="Foley C.D."/>
            <person name="Franke A."/>
            <person name="Friedrich D."/>
            <person name="Gadbois L."/>
            <person name="Gearin G."/>
            <person name="Gearin C.R."/>
            <person name="Giannoukos G."/>
            <person name="Goode T."/>
            <person name="Graham J."/>
            <person name="Grandbois E."/>
            <person name="Grewal S."/>
            <person name="Gyaltsen K."/>
            <person name="Hafez N."/>
            <person name="Hagos B."/>
            <person name="Hall J."/>
            <person name="Henson C."/>
            <person name="Hollinger A."/>
            <person name="Honan T."/>
            <person name="Huard M.D."/>
            <person name="Hughes L."/>
            <person name="Hurhula B."/>
            <person name="Husby M.E."/>
            <person name="Kamat A."/>
            <person name="Kanga B."/>
            <person name="Kashin S."/>
            <person name="Khazanovich D."/>
            <person name="Kisner P."/>
            <person name="Lance K."/>
            <person name="Lara M."/>
            <person name="Lee W."/>
            <person name="Lennon N."/>
            <person name="Letendre F."/>
            <person name="LeVine R."/>
            <person name="Lipovsky A."/>
            <person name="Liu X."/>
            <person name="Liu J."/>
            <person name="Liu S."/>
            <person name="Lokyitsang T."/>
            <person name="Lokyitsang Y."/>
            <person name="Lubonja R."/>
            <person name="Lui A."/>
            <person name="MacDonald P."/>
            <person name="Magnisalis V."/>
            <person name="Maru K."/>
            <person name="Matthews C."/>
            <person name="McCusker W."/>
            <person name="McDonough S."/>
            <person name="Mehta T."/>
            <person name="Meldrim J."/>
            <person name="Meneus L."/>
            <person name="Mihai O."/>
            <person name="Mihalev A."/>
            <person name="Mihova T."/>
            <person name="Mittelman R."/>
            <person name="Mlenga V."/>
            <person name="Montmayeur A."/>
            <person name="Mulrain L."/>
            <person name="Navidi A."/>
            <person name="Naylor J."/>
            <person name="Negash T."/>
            <person name="Nguyen T."/>
            <person name="Nguyen N."/>
            <person name="Nicol R."/>
            <person name="Norbu C."/>
            <person name="Norbu N."/>
            <person name="Novod N."/>
            <person name="O'Neill B."/>
            <person name="Osman S."/>
            <person name="Markiewicz E."/>
            <person name="Oyono O.L."/>
            <person name="Patti C."/>
            <person name="Phunkhang P."/>
            <person name="Pierre F."/>
            <person name="Priest M."/>
            <person name="Raghuraman S."/>
            <person name="Rege F."/>
            <person name="Reyes R."/>
            <person name="Rise C."/>
            <person name="Rogov P."/>
            <person name="Ross K."/>
            <person name="Ryan E."/>
            <person name="Settipalli S."/>
            <person name="Shea T."/>
            <person name="Sherpa N."/>
            <person name="Shi L."/>
            <person name="Shih D."/>
            <person name="Sparrow T."/>
            <person name="Spaulding J."/>
            <person name="Stalker J."/>
            <person name="Stange-Thomann N."/>
            <person name="Stavropoulos S."/>
            <person name="Stone C."/>
            <person name="Strader C."/>
            <person name="Tesfaye S."/>
            <person name="Thomson T."/>
            <person name="Thoulutsang Y."/>
            <person name="Thoulutsang D."/>
            <person name="Topham K."/>
            <person name="Topping I."/>
            <person name="Tsamla T."/>
            <person name="Vassiliev H."/>
            <person name="Vo A."/>
            <person name="Wangchuk T."/>
            <person name="Wangdi T."/>
            <person name="Weiand M."/>
            <person name="Wilkinson J."/>
            <person name="Wilson A."/>
            <person name="Yadav S."/>
            <person name="Young G."/>
            <person name="Yu Q."/>
            <person name="Zembek L."/>
            <person name="Zhong D."/>
            <person name="Zimmer A."/>
            <person name="Zwirko Z."/>
            <person name="Jaffe D.B."/>
            <person name="Alvarez P."/>
            <person name="Brockman W."/>
            <person name="Butler J."/>
            <person name="Chin C."/>
            <person name="Gnerre S."/>
            <person name="Grabherr M."/>
            <person name="Kleber M."/>
            <person name="Mauceli E."/>
            <person name="MacCallum I."/>
        </authorList>
    </citation>
    <scope>NUCLEOTIDE SEQUENCE [LARGE SCALE GENOMIC DNA]</scope>
    <source>
        <strain evidence="3 4">TSC#14021-0224.01</strain>
    </source>
</reference>
<proteinExistence type="predicted"/>
<dbReference type="PANTHER" id="PTHR47148">
    <property type="entry name" value="CYTOCHROME C OXIDASE ASSEMBLY FACTOR 1 HOMOLOG"/>
    <property type="match status" value="1"/>
</dbReference>
<feature type="compositionally biased region" description="Polar residues" evidence="1">
    <location>
        <begin position="189"/>
        <end position="204"/>
    </location>
</feature>
<gene>
    <name evidence="3" type="primary">Dere\GG25096</name>
    <name evidence="3" type="synonym">dere_GLEANR_9761</name>
    <name evidence="3" type="synonym">GG25096</name>
    <name evidence="3" type="ORF">Dere_GG25096</name>
</gene>
<dbReference type="GO" id="GO:0005743">
    <property type="term" value="C:mitochondrial inner membrane"/>
    <property type="evidence" value="ECO:0007669"/>
    <property type="project" value="TreeGrafter"/>
</dbReference>
<sequence>MPTLKLRIGLPSRRTMSSICICGALATISGLAYMRWRLEDRVRQTEFYQMAIQQLRQHSGAVGLLGEPIKESGFNLSNEKNRCDEDKAQLQFNVQGPKDRGTVYFWASNSQKQGWLIDRLELETRQHPNTRYLLKKPQNYALLSSDGDPDPPNAESSEEAQQLDTPLAPQEQELEMEEKDQEPAAHQHPSIQNNPPHQLDQRQGQEPVPHVHTAEG</sequence>
<dbReference type="HOGENOM" id="CLU_095449_0_0_1"/>
<evidence type="ECO:0000256" key="1">
    <source>
        <dbReference type="SAM" id="MobiDB-lite"/>
    </source>
</evidence>
<dbReference type="AlphaFoldDB" id="B3N574"/>
<dbReference type="PhylomeDB" id="B3N574"/>
<keyword evidence="2" id="KW-1133">Transmembrane helix</keyword>
<dbReference type="EMBL" id="CH954177">
    <property type="protein sequence ID" value="EDV57904.1"/>
    <property type="molecule type" value="Genomic_DNA"/>
</dbReference>
<keyword evidence="2" id="KW-0472">Membrane</keyword>
<dbReference type="GO" id="GO:0033617">
    <property type="term" value="P:mitochondrial respiratory chain complex IV assembly"/>
    <property type="evidence" value="ECO:0007669"/>
    <property type="project" value="TreeGrafter"/>
</dbReference>
<dbReference type="InterPro" id="IPR014807">
    <property type="entry name" value="Coa1"/>
</dbReference>
<evidence type="ECO:0000256" key="2">
    <source>
        <dbReference type="SAM" id="Phobius"/>
    </source>
</evidence>
<dbReference type="GO" id="GO:0032981">
    <property type="term" value="P:mitochondrial respiratory chain complex I assembly"/>
    <property type="evidence" value="ECO:0007669"/>
    <property type="project" value="TreeGrafter"/>
</dbReference>
<organism evidence="3 4">
    <name type="scientific">Drosophila erecta</name>
    <name type="common">Fruit fly</name>
    <dbReference type="NCBI Taxonomy" id="7220"/>
    <lineage>
        <taxon>Eukaryota</taxon>
        <taxon>Metazoa</taxon>
        <taxon>Ecdysozoa</taxon>
        <taxon>Arthropoda</taxon>
        <taxon>Hexapoda</taxon>
        <taxon>Insecta</taxon>
        <taxon>Pterygota</taxon>
        <taxon>Neoptera</taxon>
        <taxon>Endopterygota</taxon>
        <taxon>Diptera</taxon>
        <taxon>Brachycera</taxon>
        <taxon>Muscomorpha</taxon>
        <taxon>Ephydroidea</taxon>
        <taxon>Drosophilidae</taxon>
        <taxon>Drosophila</taxon>
        <taxon>Sophophora</taxon>
    </lineage>
</organism>
<dbReference type="KEGG" id="der:6540806"/>
<evidence type="ECO:0000313" key="3">
    <source>
        <dbReference type="EMBL" id="EDV57904.1"/>
    </source>
</evidence>
<feature type="transmembrane region" description="Helical" evidence="2">
    <location>
        <begin position="15"/>
        <end position="34"/>
    </location>
</feature>
<dbReference type="OrthoDB" id="10037790at2759"/>
<reference evidence="3 4" key="2">
    <citation type="journal article" date="2008" name="Bioinformatics">
        <title>Assembly reconciliation.</title>
        <authorList>
            <person name="Zimin A.V."/>
            <person name="Smith D.R."/>
            <person name="Sutton G."/>
            <person name="Yorke J.A."/>
        </authorList>
    </citation>
    <scope>NUCLEOTIDE SEQUENCE [LARGE SCALE GENOMIC DNA]</scope>
    <source>
        <strain evidence="3 4">TSC#14021-0224.01</strain>
    </source>
</reference>
<dbReference type="Proteomes" id="UP000008711">
    <property type="component" value="Unassembled WGS sequence"/>
</dbReference>
<name>B3N574_DROER</name>
<dbReference type="Pfam" id="PF08695">
    <property type="entry name" value="Coa1"/>
    <property type="match status" value="1"/>
</dbReference>
<dbReference type="PANTHER" id="PTHR47148:SF1">
    <property type="entry name" value="CYTOCHROME C OXIDASE ASSEMBLY FACTOR 1 HOMOLOG"/>
    <property type="match status" value="1"/>
</dbReference>